<dbReference type="InterPro" id="IPR027461">
    <property type="entry name" value="Carboxypeptidase_A_C_sf"/>
</dbReference>
<gene>
    <name evidence="5" type="ORF">GRX03_10415</name>
</gene>
<dbReference type="Proteomes" id="UP000466535">
    <property type="component" value="Unassembled WGS sequence"/>
</dbReference>
<dbReference type="AlphaFoldDB" id="A0A6B0TAU5"/>
<dbReference type="OrthoDB" id="55610at2157"/>
<dbReference type="CDD" id="cd07062">
    <property type="entry name" value="Peptidase_S66_mccF_like"/>
    <property type="match status" value="1"/>
</dbReference>
<evidence type="ECO:0000313" key="5">
    <source>
        <dbReference type="EMBL" id="MXR52010.1"/>
    </source>
</evidence>
<dbReference type="Pfam" id="PF17676">
    <property type="entry name" value="Peptidase_S66C"/>
    <property type="match status" value="1"/>
</dbReference>
<dbReference type="InterPro" id="IPR040449">
    <property type="entry name" value="Peptidase_S66_N"/>
</dbReference>
<evidence type="ECO:0000313" key="6">
    <source>
        <dbReference type="Proteomes" id="UP000466535"/>
    </source>
</evidence>
<reference evidence="5 6" key="1">
    <citation type="submission" date="2019-12" db="EMBL/GenBank/DDBJ databases">
        <title>Isolation and characterization of three novel carbon monoxide-oxidizing members of Halobacteria from salione crusts and soils.</title>
        <authorList>
            <person name="Myers M.R."/>
            <person name="King G.M."/>
        </authorList>
    </citation>
    <scope>NUCLEOTIDE SEQUENCE [LARGE SCALE GENOMIC DNA]</scope>
    <source>
        <strain evidence="5 6">WSH3</strain>
    </source>
</reference>
<sequence length="351" mass="38817">MQSFVTPPPLEPGDQVAVVAPSSGGAREAPHVFELGLRRLREVFELEPVVYPTARQGNEFLSANPRARAADIHAACRDPDIGAIVATIGGSDQLRVLEHLDSDVLRAHPTRFYGMSDNTNLELFLWRAGVVSYNGAQLMNELAIPGELPEYTERYCRRAFFEDSLGVLDPAREWTDEPSTWWTDPAEMGAPPTYDQNPGREWAGGDEAVSGRLWGGNRAVVEWQLATDRYLPDPDRLDGAVLCLETAESIPEPEEVGGTLMCLGERGLLERFDGVVVGRAPTRSFLTEPPRDRREAYRERLRATIVEQIDRYNPDAPVVLGVDWGHTTPIAPLPLGGTVHLDPEQGTIRCE</sequence>
<keyword evidence="5" id="KW-0121">Carboxypeptidase</keyword>
<dbReference type="Gene3D" id="3.40.50.10740">
    <property type="entry name" value="Class I glutamine amidotransferase-like"/>
    <property type="match status" value="1"/>
</dbReference>
<protein>
    <submittedName>
        <fullName evidence="5">LD-carboxypeptidase</fullName>
    </submittedName>
</protein>
<dbReference type="InterPro" id="IPR003507">
    <property type="entry name" value="S66_fam"/>
</dbReference>
<feature type="domain" description="LD-carboxypeptidase C-terminal" evidence="4">
    <location>
        <begin position="210"/>
        <end position="341"/>
    </location>
</feature>
<comment type="similarity">
    <text evidence="1">Belongs to the peptidase S66 family.</text>
</comment>
<dbReference type="Pfam" id="PF02016">
    <property type="entry name" value="Peptidase_S66"/>
    <property type="match status" value="1"/>
</dbReference>
<keyword evidence="2" id="KW-0378">Hydrolase</keyword>
<feature type="domain" description="LD-carboxypeptidase N-terminal" evidence="3">
    <location>
        <begin position="16"/>
        <end position="135"/>
    </location>
</feature>
<proteinExistence type="inferred from homology"/>
<dbReference type="SUPFAM" id="SSF52317">
    <property type="entry name" value="Class I glutamine amidotransferase-like"/>
    <property type="match status" value="1"/>
</dbReference>
<keyword evidence="6" id="KW-1185">Reference proteome</keyword>
<dbReference type="SUPFAM" id="SSF141986">
    <property type="entry name" value="LD-carboxypeptidase A C-terminal domain-like"/>
    <property type="match status" value="1"/>
</dbReference>
<dbReference type="PANTHER" id="PTHR30237">
    <property type="entry name" value="MURAMOYLTETRAPEPTIDE CARBOXYPEPTIDASE"/>
    <property type="match status" value="1"/>
</dbReference>
<keyword evidence="5" id="KW-0645">Protease</keyword>
<organism evidence="5 6">
    <name type="scientific">Halovenus carboxidivorans</name>
    <dbReference type="NCBI Taxonomy" id="2692199"/>
    <lineage>
        <taxon>Archaea</taxon>
        <taxon>Methanobacteriati</taxon>
        <taxon>Methanobacteriota</taxon>
        <taxon>Stenosarchaea group</taxon>
        <taxon>Halobacteria</taxon>
        <taxon>Halobacteriales</taxon>
        <taxon>Haloarculaceae</taxon>
        <taxon>Halovenus</taxon>
    </lineage>
</organism>
<evidence type="ECO:0000259" key="4">
    <source>
        <dbReference type="Pfam" id="PF17676"/>
    </source>
</evidence>
<evidence type="ECO:0000256" key="2">
    <source>
        <dbReference type="ARBA" id="ARBA00022801"/>
    </source>
</evidence>
<dbReference type="InterPro" id="IPR040921">
    <property type="entry name" value="Peptidase_S66C"/>
</dbReference>
<accession>A0A6B0TAU5</accession>
<dbReference type="InterPro" id="IPR029062">
    <property type="entry name" value="Class_I_gatase-like"/>
</dbReference>
<dbReference type="GO" id="GO:0004180">
    <property type="term" value="F:carboxypeptidase activity"/>
    <property type="evidence" value="ECO:0007669"/>
    <property type="project" value="UniProtKB-KW"/>
</dbReference>
<dbReference type="PANTHER" id="PTHR30237:SF4">
    <property type="entry name" value="LD-CARBOXYPEPTIDASE C-TERMINAL DOMAIN-CONTAINING PROTEIN"/>
    <property type="match status" value="1"/>
</dbReference>
<evidence type="ECO:0000259" key="3">
    <source>
        <dbReference type="Pfam" id="PF02016"/>
    </source>
</evidence>
<dbReference type="Gene3D" id="3.50.30.60">
    <property type="entry name" value="LD-carboxypeptidase A C-terminal domain-like"/>
    <property type="match status" value="1"/>
</dbReference>
<evidence type="ECO:0000256" key="1">
    <source>
        <dbReference type="ARBA" id="ARBA00010233"/>
    </source>
</evidence>
<dbReference type="InterPro" id="IPR027478">
    <property type="entry name" value="LdcA_N"/>
</dbReference>
<comment type="caution">
    <text evidence="5">The sequence shown here is derived from an EMBL/GenBank/DDBJ whole genome shotgun (WGS) entry which is preliminary data.</text>
</comment>
<name>A0A6B0TAU5_9EURY</name>
<dbReference type="EMBL" id="WUUT01000003">
    <property type="protein sequence ID" value="MXR52010.1"/>
    <property type="molecule type" value="Genomic_DNA"/>
</dbReference>
<dbReference type="RefSeq" id="WP_159764131.1">
    <property type="nucleotide sequence ID" value="NZ_WUUT01000003.1"/>
</dbReference>